<evidence type="ECO:0000259" key="1">
    <source>
        <dbReference type="Pfam" id="PF06094"/>
    </source>
</evidence>
<dbReference type="InterPro" id="IPR036568">
    <property type="entry name" value="GGCT-like_sf"/>
</dbReference>
<dbReference type="Pfam" id="PF06094">
    <property type="entry name" value="GGACT"/>
    <property type="match status" value="1"/>
</dbReference>
<reference evidence="2" key="1">
    <citation type="submission" date="2024-07" db="EMBL/GenBank/DDBJ databases">
        <title>Genome Analysis of a Potential Novel Vibrio Species Secreting pH- and Thermo-stable Alginate Lyase and its Application in Producing Alginate Oligosaccharides.</title>
        <authorList>
            <person name="Huang H."/>
            <person name="Bao K."/>
        </authorList>
    </citation>
    <scope>NUCLEOTIDE SEQUENCE</scope>
    <source>
        <strain evidence="2">HB236076</strain>
    </source>
</reference>
<dbReference type="InterPro" id="IPR009288">
    <property type="entry name" value="AIG2-like_dom"/>
</dbReference>
<proteinExistence type="predicted"/>
<dbReference type="EC" id="2.3.2.-" evidence="2"/>
<dbReference type="KEGG" id="vih:AB0763_04035"/>
<name>A0AB39HCT7_9VIBR</name>
<feature type="domain" description="Gamma-glutamylcyclotransferase AIG2-like" evidence="1">
    <location>
        <begin position="5"/>
        <end position="112"/>
    </location>
</feature>
<organism evidence="2">
    <name type="scientific">Vibrio sp. HB236076</name>
    <dbReference type="NCBI Taxonomy" id="3232307"/>
    <lineage>
        <taxon>Bacteria</taxon>
        <taxon>Pseudomonadati</taxon>
        <taxon>Pseudomonadota</taxon>
        <taxon>Gammaproteobacteria</taxon>
        <taxon>Vibrionales</taxon>
        <taxon>Vibrionaceae</taxon>
        <taxon>Vibrio</taxon>
    </lineage>
</organism>
<dbReference type="Gene3D" id="3.10.490.10">
    <property type="entry name" value="Gamma-glutamyl cyclotransferase-like"/>
    <property type="match status" value="1"/>
</dbReference>
<dbReference type="CDD" id="cd06661">
    <property type="entry name" value="GGCT_like"/>
    <property type="match status" value="1"/>
</dbReference>
<dbReference type="GO" id="GO:0016746">
    <property type="term" value="F:acyltransferase activity"/>
    <property type="evidence" value="ECO:0007669"/>
    <property type="project" value="UniProtKB-KW"/>
</dbReference>
<dbReference type="InterPro" id="IPR013024">
    <property type="entry name" value="GGCT-like"/>
</dbReference>
<sequence>MTQYLFGYGSLINQQSRQLTGQVGETYPAVVNNLVRYWGSIDRSYSLSPLVAKLGEGQTNGVLMVIEPQDLALFDQRERGYQRVALDNHHIDSDVPLTDNCQVWVYIQPNSPPPNPQSPIALSYLDTVLSGCLSFSLEFAEHFIAHTQGWQHGWLDDRYAPLYSRNPGISADHLTQIDQLLTEITV</sequence>
<keyword evidence="2" id="KW-0808">Transferase</keyword>
<dbReference type="SUPFAM" id="SSF110857">
    <property type="entry name" value="Gamma-glutamyl cyclotransferase-like"/>
    <property type="match status" value="1"/>
</dbReference>
<keyword evidence="2" id="KW-0012">Acyltransferase</keyword>
<gene>
    <name evidence="2" type="ORF">AB0763_04035</name>
</gene>
<protein>
    <submittedName>
        <fullName evidence="2">Gamma-glutamylcyclotransferase family protein</fullName>
        <ecNumber evidence="2">2.3.2.-</ecNumber>
    </submittedName>
</protein>
<dbReference type="EMBL" id="CP162601">
    <property type="protein sequence ID" value="XDK25819.1"/>
    <property type="molecule type" value="Genomic_DNA"/>
</dbReference>
<dbReference type="RefSeq" id="WP_306101523.1">
    <property type="nucleotide sequence ID" value="NZ_CP162601.1"/>
</dbReference>
<evidence type="ECO:0000313" key="2">
    <source>
        <dbReference type="EMBL" id="XDK25819.1"/>
    </source>
</evidence>
<dbReference type="AlphaFoldDB" id="A0AB39HCT7"/>
<accession>A0AB39HCT7</accession>